<keyword evidence="1" id="KW-1133">Transmembrane helix</keyword>
<proteinExistence type="predicted"/>
<name>A0A6J6GG60_9ZZZZ</name>
<evidence type="ECO:0000313" key="2">
    <source>
        <dbReference type="EMBL" id="CAB4600217.1"/>
    </source>
</evidence>
<accession>A0A6J6GG60</accession>
<dbReference type="AlphaFoldDB" id="A0A6J6GG60"/>
<gene>
    <name evidence="2" type="ORF">UFOPK1842_00099</name>
</gene>
<evidence type="ECO:0000256" key="1">
    <source>
        <dbReference type="SAM" id="Phobius"/>
    </source>
</evidence>
<reference evidence="2" key="1">
    <citation type="submission" date="2020-05" db="EMBL/GenBank/DDBJ databases">
        <authorList>
            <person name="Chiriac C."/>
            <person name="Salcher M."/>
            <person name="Ghai R."/>
            <person name="Kavagutti S V."/>
        </authorList>
    </citation>
    <scope>NUCLEOTIDE SEQUENCE</scope>
</reference>
<organism evidence="2">
    <name type="scientific">freshwater metagenome</name>
    <dbReference type="NCBI Taxonomy" id="449393"/>
    <lineage>
        <taxon>unclassified sequences</taxon>
        <taxon>metagenomes</taxon>
        <taxon>ecological metagenomes</taxon>
    </lineage>
</organism>
<keyword evidence="1" id="KW-0812">Transmembrane</keyword>
<keyword evidence="1" id="KW-0472">Membrane</keyword>
<feature type="transmembrane region" description="Helical" evidence="1">
    <location>
        <begin position="21"/>
        <end position="39"/>
    </location>
</feature>
<dbReference type="EMBL" id="CAEZUQ010000005">
    <property type="protein sequence ID" value="CAB4600217.1"/>
    <property type="molecule type" value="Genomic_DNA"/>
</dbReference>
<protein>
    <submittedName>
        <fullName evidence="2">Unannotated protein</fullName>
    </submittedName>
</protein>
<sequence>MRTSKLKFLFKNEDGSAIIEFVIFALPLFVPLIIFLTSINQSAQIQYEARNFARQIARAYVTSSSQELTSARIQAVTEAFAATSFASNKIDLPPKIEIHCSLNPCLSPNGKVEVIVSITSANSGRSVSATAVQTVDSWRSN</sequence>